<protein>
    <submittedName>
        <fullName evidence="2">NusG domain II-containing protein</fullName>
    </submittedName>
</protein>
<organism evidence="2 3">
    <name type="scientific">Lederbergia graminis</name>
    <dbReference type="NCBI Taxonomy" id="735518"/>
    <lineage>
        <taxon>Bacteria</taxon>
        <taxon>Bacillati</taxon>
        <taxon>Bacillota</taxon>
        <taxon>Bacilli</taxon>
        <taxon>Bacillales</taxon>
        <taxon>Bacillaceae</taxon>
        <taxon>Lederbergia</taxon>
    </lineage>
</organism>
<dbReference type="RefSeq" id="WP_382346786.1">
    <property type="nucleotide sequence ID" value="NZ_JBHSMC010000001.1"/>
</dbReference>
<gene>
    <name evidence="2" type="ORF">ACFPM4_01365</name>
</gene>
<dbReference type="CDD" id="cd09911">
    <property type="entry name" value="Lin0431_like"/>
    <property type="match status" value="1"/>
</dbReference>
<keyword evidence="1" id="KW-0472">Membrane</keyword>
<comment type="caution">
    <text evidence="2">The sequence shown here is derived from an EMBL/GenBank/DDBJ whole genome shotgun (WGS) entry which is preliminary data.</text>
</comment>
<dbReference type="Pfam" id="PF07009">
    <property type="entry name" value="NusG_II"/>
    <property type="match status" value="1"/>
</dbReference>
<evidence type="ECO:0000313" key="2">
    <source>
        <dbReference type="EMBL" id="MFC5463394.1"/>
    </source>
</evidence>
<keyword evidence="3" id="KW-1185">Reference proteome</keyword>
<dbReference type="EMBL" id="JBHSMC010000001">
    <property type="protein sequence ID" value="MFC5463394.1"/>
    <property type="molecule type" value="Genomic_DNA"/>
</dbReference>
<name>A0ABW0LC89_9BACI</name>
<evidence type="ECO:0000313" key="3">
    <source>
        <dbReference type="Proteomes" id="UP001596147"/>
    </source>
</evidence>
<accession>A0ABW0LC89</accession>
<reference evidence="3" key="1">
    <citation type="journal article" date="2019" name="Int. J. Syst. Evol. Microbiol.">
        <title>The Global Catalogue of Microorganisms (GCM) 10K type strain sequencing project: providing services to taxonomists for standard genome sequencing and annotation.</title>
        <authorList>
            <consortium name="The Broad Institute Genomics Platform"/>
            <consortium name="The Broad Institute Genome Sequencing Center for Infectious Disease"/>
            <person name="Wu L."/>
            <person name="Ma J."/>
        </authorList>
    </citation>
    <scope>NUCLEOTIDE SEQUENCE [LARGE SCALE GENOMIC DNA]</scope>
    <source>
        <strain evidence="3">CGMCC 1.12237</strain>
    </source>
</reference>
<dbReference type="InterPro" id="IPR038690">
    <property type="entry name" value="NusG_2_sf"/>
</dbReference>
<proteinExistence type="predicted"/>
<dbReference type="Proteomes" id="UP001596147">
    <property type="component" value="Unassembled WGS sequence"/>
</dbReference>
<sequence length="139" mass="15531">MLESLKLFKRWDFIIIFVLILMAFLPLAIFSKIQSEKTGNNAMQIAVISVDNKILKEVTLTGHTGVQTFDIYASDNDRNTIEVRDEHILIKSATCNDQVCVRTPAISKPGQTIICLPHKLVIEVISMDEVPSDNSIISS</sequence>
<evidence type="ECO:0000256" key="1">
    <source>
        <dbReference type="SAM" id="Phobius"/>
    </source>
</evidence>
<keyword evidence="1" id="KW-0812">Transmembrane</keyword>
<feature type="transmembrane region" description="Helical" evidence="1">
    <location>
        <begin position="12"/>
        <end position="30"/>
    </location>
</feature>
<keyword evidence="1" id="KW-1133">Transmembrane helix</keyword>
<dbReference type="Gene3D" id="2.60.320.10">
    <property type="entry name" value="N-utilization substance G protein NusG, insert domain"/>
    <property type="match status" value="1"/>
</dbReference>